<evidence type="ECO:0000256" key="4">
    <source>
        <dbReference type="ARBA" id="ARBA00022692"/>
    </source>
</evidence>
<dbReference type="FunFam" id="2.10.25.10:FF:000472">
    <property type="entry name" value="Uncharacterized protein, isoform A"/>
    <property type="match status" value="1"/>
</dbReference>
<evidence type="ECO:0000256" key="10">
    <source>
        <dbReference type="ARBA" id="ARBA00023157"/>
    </source>
</evidence>
<proteinExistence type="predicted"/>
<name>A0A820XXU7_9BILA</name>
<dbReference type="InterPro" id="IPR000742">
    <property type="entry name" value="EGF"/>
</dbReference>
<dbReference type="Proteomes" id="UP000663866">
    <property type="component" value="Unassembled WGS sequence"/>
</dbReference>
<dbReference type="PANTHER" id="PTHR24049">
    <property type="entry name" value="CRUMBS FAMILY MEMBER"/>
    <property type="match status" value="1"/>
</dbReference>
<keyword evidence="7" id="KW-0106">Calcium</keyword>
<dbReference type="InterPro" id="IPR000152">
    <property type="entry name" value="EGF-type_Asp/Asn_hydroxyl_site"/>
</dbReference>
<feature type="disulfide bond" evidence="12">
    <location>
        <begin position="23"/>
        <end position="32"/>
    </location>
</feature>
<evidence type="ECO:0000256" key="3">
    <source>
        <dbReference type="ARBA" id="ARBA00022536"/>
    </source>
</evidence>
<dbReference type="PROSITE" id="PS50026">
    <property type="entry name" value="EGF_3"/>
    <property type="match status" value="3"/>
</dbReference>
<comment type="caution">
    <text evidence="14">The sequence shown here is derived from an EMBL/GenBank/DDBJ whole genome shotgun (WGS) entry which is preliminary data.</text>
</comment>
<reference evidence="14" key="1">
    <citation type="submission" date="2021-02" db="EMBL/GenBank/DDBJ databases">
        <authorList>
            <person name="Nowell W R."/>
        </authorList>
    </citation>
    <scope>NUCLEOTIDE SEQUENCE</scope>
</reference>
<keyword evidence="10 12" id="KW-1015">Disulfide bond</keyword>
<feature type="disulfide bond" evidence="12">
    <location>
        <begin position="103"/>
        <end position="112"/>
    </location>
</feature>
<evidence type="ECO:0000256" key="7">
    <source>
        <dbReference type="ARBA" id="ARBA00022837"/>
    </source>
</evidence>
<keyword evidence="4" id="KW-0812">Transmembrane</keyword>
<keyword evidence="5" id="KW-0732">Signal</keyword>
<dbReference type="Pfam" id="PF12661">
    <property type="entry name" value="hEGF"/>
    <property type="match status" value="1"/>
</dbReference>
<dbReference type="FunFam" id="2.10.25.10:FF:000391">
    <property type="entry name" value="Weary, isoform C"/>
    <property type="match status" value="1"/>
</dbReference>
<evidence type="ECO:0000259" key="13">
    <source>
        <dbReference type="PROSITE" id="PS50026"/>
    </source>
</evidence>
<dbReference type="EMBL" id="CAJOBG010058968">
    <property type="protein sequence ID" value="CAF4538112.1"/>
    <property type="molecule type" value="Genomic_DNA"/>
</dbReference>
<keyword evidence="11" id="KW-0325">Glycoprotein</keyword>
<evidence type="ECO:0000256" key="8">
    <source>
        <dbReference type="ARBA" id="ARBA00022989"/>
    </source>
</evidence>
<feature type="disulfide bond" evidence="12">
    <location>
        <begin position="65"/>
        <end position="74"/>
    </location>
</feature>
<feature type="domain" description="EGF-like" evidence="13">
    <location>
        <begin position="1"/>
        <end position="33"/>
    </location>
</feature>
<dbReference type="AlphaFoldDB" id="A0A820XXU7"/>
<dbReference type="SMART" id="SM00181">
    <property type="entry name" value="EGF"/>
    <property type="match status" value="3"/>
</dbReference>
<dbReference type="InterPro" id="IPR001881">
    <property type="entry name" value="EGF-like_Ca-bd_dom"/>
</dbReference>
<evidence type="ECO:0000313" key="15">
    <source>
        <dbReference type="Proteomes" id="UP000663866"/>
    </source>
</evidence>
<keyword evidence="3 12" id="KW-0245">EGF-like domain</keyword>
<feature type="domain" description="EGF-like" evidence="13">
    <location>
        <begin position="77"/>
        <end position="113"/>
    </location>
</feature>
<keyword evidence="15" id="KW-1185">Reference proteome</keyword>
<comment type="caution">
    <text evidence="12">Lacks conserved residue(s) required for the propagation of feature annotation.</text>
</comment>
<dbReference type="InterPro" id="IPR051022">
    <property type="entry name" value="Notch_Cell-Fate_Det"/>
</dbReference>
<dbReference type="Gene3D" id="2.10.25.10">
    <property type="entry name" value="Laminin"/>
    <property type="match status" value="3"/>
</dbReference>
<dbReference type="Pfam" id="PF00008">
    <property type="entry name" value="EGF"/>
    <property type="match status" value="1"/>
</dbReference>
<evidence type="ECO:0000256" key="11">
    <source>
        <dbReference type="ARBA" id="ARBA00023180"/>
    </source>
</evidence>
<protein>
    <recommendedName>
        <fullName evidence="13">EGF-like domain-containing protein</fullName>
    </recommendedName>
</protein>
<keyword evidence="9" id="KW-0472">Membrane</keyword>
<evidence type="ECO:0000256" key="12">
    <source>
        <dbReference type="PROSITE-ProRule" id="PRU00076"/>
    </source>
</evidence>
<feature type="domain" description="EGF-like" evidence="13">
    <location>
        <begin position="35"/>
        <end position="75"/>
    </location>
</feature>
<comment type="subcellular location">
    <subcellularLocation>
        <location evidence="1">Cell membrane</location>
        <topology evidence="1">Single-pass type I membrane protein</topology>
    </subcellularLocation>
</comment>
<evidence type="ECO:0000256" key="6">
    <source>
        <dbReference type="ARBA" id="ARBA00022737"/>
    </source>
</evidence>
<sequence>CLSQPCQHHGKCFNHNNTFECQCPLNYQGKNCEQAVDLCHTTFNTSLCLNGGLCSINNHKIQCSCLSGFTGLFCEKNIDDCYTKPCSTHGECVDLVNGYQCRCEPGWNGYNCEKRQHDISKSFIYHPSLSSTFHLRNSSINISRYLPYRHSSLPIRIQYEFRTTLDKVSLLSIGKRFKQKLVNNRILTNLDDKTILSTSIDYSEKWFMITIEIFHLWVD</sequence>
<feature type="non-terminal residue" evidence="14">
    <location>
        <position position="219"/>
    </location>
</feature>
<keyword evidence="8" id="KW-1133">Transmembrane helix</keyword>
<dbReference type="GO" id="GO:0005886">
    <property type="term" value="C:plasma membrane"/>
    <property type="evidence" value="ECO:0007669"/>
    <property type="project" value="UniProtKB-SubCell"/>
</dbReference>
<dbReference type="GO" id="GO:0005509">
    <property type="term" value="F:calcium ion binding"/>
    <property type="evidence" value="ECO:0007669"/>
    <property type="project" value="InterPro"/>
</dbReference>
<evidence type="ECO:0000256" key="1">
    <source>
        <dbReference type="ARBA" id="ARBA00004251"/>
    </source>
</evidence>
<evidence type="ECO:0000256" key="9">
    <source>
        <dbReference type="ARBA" id="ARBA00023136"/>
    </source>
</evidence>
<dbReference type="GO" id="GO:0007154">
    <property type="term" value="P:cell communication"/>
    <property type="evidence" value="ECO:0007669"/>
    <property type="project" value="UniProtKB-ARBA"/>
</dbReference>
<evidence type="ECO:0000256" key="2">
    <source>
        <dbReference type="ARBA" id="ARBA00022475"/>
    </source>
</evidence>
<keyword evidence="2" id="KW-1003">Cell membrane</keyword>
<dbReference type="InterPro" id="IPR018097">
    <property type="entry name" value="EGF_Ca-bd_CS"/>
</dbReference>
<accession>A0A820XXU7</accession>
<dbReference type="PROSITE" id="PS00022">
    <property type="entry name" value="EGF_1"/>
    <property type="match status" value="3"/>
</dbReference>
<dbReference type="PROSITE" id="PS00010">
    <property type="entry name" value="ASX_HYDROXYL"/>
    <property type="match status" value="2"/>
</dbReference>
<dbReference type="PROSITE" id="PS01187">
    <property type="entry name" value="EGF_CA"/>
    <property type="match status" value="1"/>
</dbReference>
<dbReference type="GO" id="GO:0023052">
    <property type="term" value="P:signaling"/>
    <property type="evidence" value="ECO:0007669"/>
    <property type="project" value="UniProtKB-ARBA"/>
</dbReference>
<organism evidence="14 15">
    <name type="scientific">Rotaria magnacalcarata</name>
    <dbReference type="NCBI Taxonomy" id="392030"/>
    <lineage>
        <taxon>Eukaryota</taxon>
        <taxon>Metazoa</taxon>
        <taxon>Spiralia</taxon>
        <taxon>Gnathifera</taxon>
        <taxon>Rotifera</taxon>
        <taxon>Eurotatoria</taxon>
        <taxon>Bdelloidea</taxon>
        <taxon>Philodinida</taxon>
        <taxon>Philodinidae</taxon>
        <taxon>Rotaria</taxon>
    </lineage>
</organism>
<feature type="non-terminal residue" evidence="14">
    <location>
        <position position="1"/>
    </location>
</feature>
<keyword evidence="6" id="KW-0677">Repeat</keyword>
<dbReference type="PROSITE" id="PS01186">
    <property type="entry name" value="EGF_2"/>
    <property type="match status" value="2"/>
</dbReference>
<evidence type="ECO:0000313" key="14">
    <source>
        <dbReference type="EMBL" id="CAF4538112.1"/>
    </source>
</evidence>
<dbReference type="InterPro" id="IPR013032">
    <property type="entry name" value="EGF-like_CS"/>
</dbReference>
<gene>
    <name evidence="14" type="ORF">OVN521_LOCUS42632</name>
</gene>
<evidence type="ECO:0000256" key="5">
    <source>
        <dbReference type="ARBA" id="ARBA00022729"/>
    </source>
</evidence>
<dbReference type="SMART" id="SM00179">
    <property type="entry name" value="EGF_CA"/>
    <property type="match status" value="2"/>
</dbReference>
<dbReference type="SUPFAM" id="SSF57196">
    <property type="entry name" value="EGF/Laminin"/>
    <property type="match status" value="3"/>
</dbReference>
<dbReference type="CDD" id="cd00054">
    <property type="entry name" value="EGF_CA"/>
    <property type="match status" value="2"/>
</dbReference>